<reference evidence="1 2" key="1">
    <citation type="submission" date="2019-03" db="EMBL/GenBank/DDBJ databases">
        <title>First draft genome of Liparis tanakae, snailfish: a comprehensive survey of snailfish specific genes.</title>
        <authorList>
            <person name="Kim W."/>
            <person name="Song I."/>
            <person name="Jeong J.-H."/>
            <person name="Kim D."/>
            <person name="Kim S."/>
            <person name="Ryu S."/>
            <person name="Song J.Y."/>
            <person name="Lee S.K."/>
        </authorList>
    </citation>
    <scope>NUCLEOTIDE SEQUENCE [LARGE SCALE GENOMIC DNA]</scope>
    <source>
        <tissue evidence="1">Muscle</tissue>
    </source>
</reference>
<protein>
    <submittedName>
        <fullName evidence="1">Leucine-rich repeat-containing protein 16B</fullName>
    </submittedName>
</protein>
<dbReference type="EMBL" id="SRLO01000581">
    <property type="protein sequence ID" value="TNN51457.1"/>
    <property type="molecule type" value="Genomic_DNA"/>
</dbReference>
<proteinExistence type="predicted"/>
<dbReference type="GO" id="GO:0016477">
    <property type="term" value="P:cell migration"/>
    <property type="evidence" value="ECO:0007669"/>
    <property type="project" value="TreeGrafter"/>
</dbReference>
<dbReference type="Proteomes" id="UP000314294">
    <property type="component" value="Unassembled WGS sequence"/>
</dbReference>
<dbReference type="GO" id="GO:0005886">
    <property type="term" value="C:plasma membrane"/>
    <property type="evidence" value="ECO:0007669"/>
    <property type="project" value="TreeGrafter"/>
</dbReference>
<accession>A0A4Z2GD16</accession>
<dbReference type="InterPro" id="IPR051279">
    <property type="entry name" value="PP1-Reg/Actin-Interact_Protein"/>
</dbReference>
<keyword evidence="2" id="KW-1185">Reference proteome</keyword>
<evidence type="ECO:0000313" key="1">
    <source>
        <dbReference type="EMBL" id="TNN51457.1"/>
    </source>
</evidence>
<dbReference type="PANTHER" id="PTHR24112:SF43">
    <property type="entry name" value="CAPPING PROTEIN, ARP2_3 AND MYOSIN-I LINKER PROTEIN 3"/>
    <property type="match status" value="1"/>
</dbReference>
<dbReference type="AlphaFoldDB" id="A0A4Z2GD16"/>
<organism evidence="1 2">
    <name type="scientific">Liparis tanakae</name>
    <name type="common">Tanaka's snailfish</name>
    <dbReference type="NCBI Taxonomy" id="230148"/>
    <lineage>
        <taxon>Eukaryota</taxon>
        <taxon>Metazoa</taxon>
        <taxon>Chordata</taxon>
        <taxon>Craniata</taxon>
        <taxon>Vertebrata</taxon>
        <taxon>Euteleostomi</taxon>
        <taxon>Actinopterygii</taxon>
        <taxon>Neopterygii</taxon>
        <taxon>Teleostei</taxon>
        <taxon>Neoteleostei</taxon>
        <taxon>Acanthomorphata</taxon>
        <taxon>Eupercaria</taxon>
        <taxon>Perciformes</taxon>
        <taxon>Cottioidei</taxon>
        <taxon>Cottales</taxon>
        <taxon>Liparidae</taxon>
        <taxon>Liparis</taxon>
    </lineage>
</organism>
<dbReference type="GO" id="GO:0034315">
    <property type="term" value="P:regulation of Arp2/3 complex-mediated actin nucleation"/>
    <property type="evidence" value="ECO:0007669"/>
    <property type="project" value="TreeGrafter"/>
</dbReference>
<dbReference type="GO" id="GO:0030027">
    <property type="term" value="C:lamellipodium"/>
    <property type="evidence" value="ECO:0007669"/>
    <property type="project" value="TreeGrafter"/>
</dbReference>
<evidence type="ECO:0000313" key="2">
    <source>
        <dbReference type="Proteomes" id="UP000314294"/>
    </source>
</evidence>
<sequence length="247" mass="27144">MRLGSEVVDQVLHTVSKSNSLEELTLENAGLKSDFPQKMASALSENPASVIHSLNLAHNTLDNQVVALFLPQNPLDPESRFTTRSLLFGALLRGCCADLSYLNLSKNSFSHRKARDSLPTFRQFFSSAFSLTHVSLASVRVPPDSLRALFLGLSNNPHISDLHLDISGCEALQSLSLADSRLRQRGTVLVNALGSNACLRKVDLSGNLLEDSGAKMLSKALQINTTLRWAFKQTRKVLCKQRRLCPC</sequence>
<dbReference type="Gene3D" id="3.80.10.10">
    <property type="entry name" value="Ribonuclease Inhibitor"/>
    <property type="match status" value="3"/>
</dbReference>
<dbReference type="OrthoDB" id="8933185at2759"/>
<gene>
    <name evidence="1" type="primary">Lrrc16b_2</name>
    <name evidence="1" type="ORF">EYF80_038307</name>
</gene>
<comment type="caution">
    <text evidence="1">The sequence shown here is derived from an EMBL/GenBank/DDBJ whole genome shotgun (WGS) entry which is preliminary data.</text>
</comment>
<dbReference type="InterPro" id="IPR032675">
    <property type="entry name" value="LRR_dom_sf"/>
</dbReference>
<dbReference type="PANTHER" id="PTHR24112">
    <property type="entry name" value="LEUCINE-RICH REPEAT, ISOFORM F-RELATED"/>
    <property type="match status" value="1"/>
</dbReference>
<name>A0A4Z2GD16_9TELE</name>
<dbReference type="SUPFAM" id="SSF52047">
    <property type="entry name" value="RNI-like"/>
    <property type="match status" value="1"/>
</dbReference>